<organism evidence="1 2">
    <name type="scientific">Actimicrobium antarcticum</name>
    <dbReference type="NCBI Taxonomy" id="1051899"/>
    <lineage>
        <taxon>Bacteria</taxon>
        <taxon>Pseudomonadati</taxon>
        <taxon>Pseudomonadota</taxon>
        <taxon>Betaproteobacteria</taxon>
        <taxon>Burkholderiales</taxon>
        <taxon>Oxalobacteraceae</taxon>
        <taxon>Actimicrobium</taxon>
    </lineage>
</organism>
<accession>A0ABP7TVV2</accession>
<reference evidence="2" key="1">
    <citation type="journal article" date="2019" name="Int. J. Syst. Evol. Microbiol.">
        <title>The Global Catalogue of Microorganisms (GCM) 10K type strain sequencing project: providing services to taxonomists for standard genome sequencing and annotation.</title>
        <authorList>
            <consortium name="The Broad Institute Genomics Platform"/>
            <consortium name="The Broad Institute Genome Sequencing Center for Infectious Disease"/>
            <person name="Wu L."/>
            <person name="Ma J."/>
        </authorList>
    </citation>
    <scope>NUCLEOTIDE SEQUENCE [LARGE SCALE GENOMIC DNA]</scope>
    <source>
        <strain evidence="2">JCM 16673</strain>
    </source>
</reference>
<keyword evidence="2" id="KW-1185">Reference proteome</keyword>
<evidence type="ECO:0000313" key="2">
    <source>
        <dbReference type="Proteomes" id="UP001501353"/>
    </source>
</evidence>
<dbReference type="RefSeq" id="WP_344765053.1">
    <property type="nucleotide sequence ID" value="NZ_BAAAZE010000014.1"/>
</dbReference>
<gene>
    <name evidence="1" type="ORF">GCM10022212_33430</name>
</gene>
<dbReference type="EMBL" id="BAAAZE010000014">
    <property type="protein sequence ID" value="GAA4031954.1"/>
    <property type="molecule type" value="Genomic_DNA"/>
</dbReference>
<sequence>MADNNSNQITSADTIDEIESLLSQADGTLALLGTGDPSHVSKENIWDAIAGVRRLLAQVGPLTATFAK</sequence>
<name>A0ABP7TVV2_9BURK</name>
<dbReference type="Proteomes" id="UP001501353">
    <property type="component" value="Unassembled WGS sequence"/>
</dbReference>
<comment type="caution">
    <text evidence="1">The sequence shown here is derived from an EMBL/GenBank/DDBJ whole genome shotgun (WGS) entry which is preliminary data.</text>
</comment>
<protein>
    <submittedName>
        <fullName evidence="1">Uncharacterized protein</fullName>
    </submittedName>
</protein>
<proteinExistence type="predicted"/>
<evidence type="ECO:0000313" key="1">
    <source>
        <dbReference type="EMBL" id="GAA4031954.1"/>
    </source>
</evidence>